<keyword evidence="13" id="KW-0325">Glycoprotein</keyword>
<evidence type="ECO:0000256" key="1">
    <source>
        <dbReference type="ARBA" id="ARBA00000085"/>
    </source>
</evidence>
<evidence type="ECO:0000256" key="13">
    <source>
        <dbReference type="ARBA" id="ARBA00023180"/>
    </source>
</evidence>
<evidence type="ECO:0000256" key="17">
    <source>
        <dbReference type="SAM" id="Phobius"/>
    </source>
</evidence>
<feature type="region of interest" description="Disordered" evidence="16">
    <location>
        <begin position="413"/>
        <end position="432"/>
    </location>
</feature>
<dbReference type="Gene3D" id="1.10.287.130">
    <property type="match status" value="1"/>
</dbReference>
<comment type="catalytic activity">
    <reaction evidence="1">
        <text>ATP + protein L-histidine = ADP + protein N-phospho-L-histidine.</text>
        <dbReference type="EC" id="2.7.13.3"/>
    </reaction>
</comment>
<dbReference type="EMBL" id="ALIE01000102">
    <property type="protein sequence ID" value="EJS43340.1"/>
    <property type="molecule type" value="Genomic_DNA"/>
</dbReference>
<dbReference type="InterPro" id="IPR001789">
    <property type="entry name" value="Sig_transdc_resp-reg_receiver"/>
</dbReference>
<dbReference type="SUPFAM" id="SSF47384">
    <property type="entry name" value="Homodimeric domain of signal transducing histidine kinase"/>
    <property type="match status" value="1"/>
</dbReference>
<dbReference type="InterPro" id="IPR003661">
    <property type="entry name" value="HisK_dim/P_dom"/>
</dbReference>
<dbReference type="Pfam" id="PF00512">
    <property type="entry name" value="HisKA"/>
    <property type="match status" value="1"/>
</dbReference>
<dbReference type="GO" id="GO:0009927">
    <property type="term" value="F:histidine phosphotransfer kinase activity"/>
    <property type="evidence" value="ECO:0007669"/>
    <property type="project" value="TreeGrafter"/>
</dbReference>
<dbReference type="GO" id="GO:0005524">
    <property type="term" value="F:ATP binding"/>
    <property type="evidence" value="ECO:0007669"/>
    <property type="project" value="UniProtKB-KW"/>
</dbReference>
<dbReference type="Pfam" id="PF00072">
    <property type="entry name" value="Response_reg"/>
    <property type="match status" value="1"/>
</dbReference>
<dbReference type="SMART" id="SM00388">
    <property type="entry name" value="HisKA"/>
    <property type="match status" value="1"/>
</dbReference>
<keyword evidence="6 17" id="KW-0812">Transmembrane</keyword>
<dbReference type="PROSITE" id="PS50110">
    <property type="entry name" value="RESPONSE_REGULATORY"/>
    <property type="match status" value="1"/>
</dbReference>
<dbReference type="GO" id="GO:0007234">
    <property type="term" value="P:osmosensory signaling via phosphorelay pathway"/>
    <property type="evidence" value="ECO:0007669"/>
    <property type="project" value="UniProtKB-ARBA"/>
</dbReference>
<evidence type="ECO:0000259" key="19">
    <source>
        <dbReference type="PROSITE" id="PS50110"/>
    </source>
</evidence>
<dbReference type="CDD" id="cd06225">
    <property type="entry name" value="HAMP"/>
    <property type="match status" value="1"/>
</dbReference>
<dbReference type="PANTHER" id="PTHR43047">
    <property type="entry name" value="TWO-COMPONENT HISTIDINE PROTEIN KINASE"/>
    <property type="match status" value="1"/>
</dbReference>
<evidence type="ECO:0000256" key="9">
    <source>
        <dbReference type="ARBA" id="ARBA00022840"/>
    </source>
</evidence>
<comment type="subcellular location">
    <subcellularLocation>
        <location evidence="2">Membrane</location>
    </subcellularLocation>
</comment>
<dbReference type="SUPFAM" id="SSF52172">
    <property type="entry name" value="CheY-like"/>
    <property type="match status" value="1"/>
</dbReference>
<evidence type="ECO:0000256" key="3">
    <source>
        <dbReference type="ARBA" id="ARBA00012438"/>
    </source>
</evidence>
<keyword evidence="9" id="KW-0067">ATP-binding</keyword>
<evidence type="ECO:0000259" key="18">
    <source>
        <dbReference type="PROSITE" id="PS50109"/>
    </source>
</evidence>
<dbReference type="SMART" id="SM00448">
    <property type="entry name" value="REC"/>
    <property type="match status" value="1"/>
</dbReference>
<dbReference type="CDD" id="cd17546">
    <property type="entry name" value="REC_hyHK_CKI1_RcsC-like"/>
    <property type="match status" value="1"/>
</dbReference>
<feature type="domain" description="Histidine kinase" evidence="18">
    <location>
        <begin position="573"/>
        <end position="928"/>
    </location>
</feature>
<comment type="caution">
    <text evidence="21">The sequence shown here is derived from an EMBL/GenBank/DDBJ whole genome shotgun (WGS) entry which is preliminary data.</text>
</comment>
<dbReference type="FunFam" id="1.10.287.130:FF:000004">
    <property type="entry name" value="Ethylene receptor 1"/>
    <property type="match status" value="1"/>
</dbReference>
<dbReference type="InterPro" id="IPR003660">
    <property type="entry name" value="HAMP_dom"/>
</dbReference>
<keyword evidence="4 14" id="KW-0597">Phosphoprotein</keyword>
<dbReference type="Gene3D" id="3.30.565.10">
    <property type="entry name" value="Histidine kinase-like ATPase, C-terminal domain"/>
    <property type="match status" value="1"/>
</dbReference>
<protein>
    <recommendedName>
        <fullName evidence="3">histidine kinase</fullName>
        <ecNumber evidence="3">2.7.13.3</ecNumber>
    </recommendedName>
</protein>
<feature type="domain" description="Response regulatory" evidence="19">
    <location>
        <begin position="1090"/>
        <end position="1211"/>
    </location>
</feature>
<dbReference type="GO" id="GO:0000155">
    <property type="term" value="F:phosphorelay sensor kinase activity"/>
    <property type="evidence" value="ECO:0007669"/>
    <property type="project" value="InterPro"/>
</dbReference>
<proteinExistence type="predicted"/>
<feature type="compositionally biased region" description="Polar residues" evidence="16">
    <location>
        <begin position="1017"/>
        <end position="1048"/>
    </location>
</feature>
<feature type="domain" description="HAMP" evidence="20">
    <location>
        <begin position="504"/>
        <end position="540"/>
    </location>
</feature>
<dbReference type="HOGENOM" id="CLU_003731_0_0_1"/>
<dbReference type="FunFam" id="3.40.50.2300:FF:000289">
    <property type="entry name" value="Osmosensing histidine protein kinase SLN1"/>
    <property type="match status" value="1"/>
</dbReference>
<feature type="transmembrane region" description="Helical" evidence="17">
    <location>
        <begin position="334"/>
        <end position="358"/>
    </location>
</feature>
<dbReference type="InterPro" id="IPR004358">
    <property type="entry name" value="Sig_transdc_His_kin-like_C"/>
</dbReference>
<evidence type="ECO:0000259" key="20">
    <source>
        <dbReference type="PROSITE" id="PS50885"/>
    </source>
</evidence>
<feature type="region of interest" description="Disordered" evidence="16">
    <location>
        <begin position="479"/>
        <end position="498"/>
    </location>
</feature>
<keyword evidence="11" id="KW-0902">Two-component regulatory system</keyword>
<feature type="region of interest" description="Disordered" evidence="16">
    <location>
        <begin position="825"/>
        <end position="845"/>
    </location>
</feature>
<keyword evidence="22" id="KW-1185">Reference proteome</keyword>
<dbReference type="SMART" id="SM00387">
    <property type="entry name" value="HATPase_c"/>
    <property type="match status" value="1"/>
</dbReference>
<dbReference type="PRINTS" id="PR00344">
    <property type="entry name" value="BCTRLSENSOR"/>
</dbReference>
<evidence type="ECO:0000256" key="11">
    <source>
        <dbReference type="ARBA" id="ARBA00023012"/>
    </source>
</evidence>
<keyword evidence="12 17" id="KW-0472">Membrane</keyword>
<feature type="modified residue" description="4-aspartylphosphate" evidence="14">
    <location>
        <position position="1145"/>
    </location>
</feature>
<evidence type="ECO:0000256" key="2">
    <source>
        <dbReference type="ARBA" id="ARBA00004370"/>
    </source>
</evidence>
<dbReference type="InterPro" id="IPR011006">
    <property type="entry name" value="CheY-like_superfamily"/>
</dbReference>
<reference evidence="21 22" key="1">
    <citation type="journal article" date="2013" name="BMC Genomics">
        <title>High quality de novo sequencing and assembly of the Saccharomyces arboricolus genome.</title>
        <authorList>
            <person name="Liti G."/>
            <person name="Nguyen Ba A.N."/>
            <person name="Blythe M."/>
            <person name="Mueller C.A."/>
            <person name="Bergstroem A."/>
            <person name="Cubillos F.A."/>
            <person name="Dafhnis-Calas F."/>
            <person name="Khoshraftar S."/>
            <person name="Malla S."/>
            <person name="Mehta N."/>
            <person name="Siow C.C."/>
            <person name="Warringer J."/>
            <person name="Moses A.M."/>
            <person name="Louis E.J."/>
            <person name="Nieduszynski C.A."/>
        </authorList>
    </citation>
    <scope>NUCLEOTIDE SEQUENCE [LARGE SCALE GENOMIC DNA]</scope>
    <source>
        <strain evidence="22">H-6 / AS 2.3317 / CBS 10644</strain>
    </source>
</reference>
<feature type="region of interest" description="Disordered" evidence="16">
    <location>
        <begin position="1003"/>
        <end position="1057"/>
    </location>
</feature>
<name>J8PMI7_SACAR</name>
<keyword evidence="7" id="KW-0547">Nucleotide-binding</keyword>
<evidence type="ECO:0000256" key="10">
    <source>
        <dbReference type="ARBA" id="ARBA00022989"/>
    </source>
</evidence>
<accession>J8PMI7</accession>
<evidence type="ECO:0000256" key="12">
    <source>
        <dbReference type="ARBA" id="ARBA00023136"/>
    </source>
</evidence>
<keyword evidence="5" id="KW-0808">Transferase</keyword>
<dbReference type="CDD" id="cd00082">
    <property type="entry name" value="HisKA"/>
    <property type="match status" value="1"/>
</dbReference>
<evidence type="ECO:0000256" key="7">
    <source>
        <dbReference type="ARBA" id="ARBA00022741"/>
    </source>
</evidence>
<evidence type="ECO:0000256" key="16">
    <source>
        <dbReference type="SAM" id="MobiDB-lite"/>
    </source>
</evidence>
<evidence type="ECO:0000256" key="15">
    <source>
        <dbReference type="SAM" id="Coils"/>
    </source>
</evidence>
<feature type="compositionally biased region" description="Basic and acidic residues" evidence="16">
    <location>
        <begin position="1003"/>
        <end position="1015"/>
    </location>
</feature>
<organism evidence="21 22">
    <name type="scientific">Saccharomyces arboricola (strain H-6 / AS 2.3317 / CBS 10644)</name>
    <name type="common">Yeast</name>
    <dbReference type="NCBI Taxonomy" id="1160507"/>
    <lineage>
        <taxon>Eukaryota</taxon>
        <taxon>Fungi</taxon>
        <taxon>Dikarya</taxon>
        <taxon>Ascomycota</taxon>
        <taxon>Saccharomycotina</taxon>
        <taxon>Saccharomycetes</taxon>
        <taxon>Saccharomycetales</taxon>
        <taxon>Saccharomycetaceae</taxon>
        <taxon>Saccharomyces</taxon>
    </lineage>
</organism>
<keyword evidence="10 17" id="KW-1133">Transmembrane helix</keyword>
<evidence type="ECO:0000313" key="22">
    <source>
        <dbReference type="Proteomes" id="UP000006968"/>
    </source>
</evidence>
<dbReference type="OrthoDB" id="60033at2759"/>
<keyword evidence="8" id="KW-0418">Kinase</keyword>
<evidence type="ECO:0000313" key="21">
    <source>
        <dbReference type="EMBL" id="EJS43340.1"/>
    </source>
</evidence>
<keyword evidence="15" id="KW-0175">Coiled coil</keyword>
<dbReference type="EC" id="2.7.13.3" evidence="3"/>
<dbReference type="GO" id="GO:0005886">
    <property type="term" value="C:plasma membrane"/>
    <property type="evidence" value="ECO:0007669"/>
    <property type="project" value="UniProtKB-ARBA"/>
</dbReference>
<evidence type="ECO:0000256" key="4">
    <source>
        <dbReference type="ARBA" id="ARBA00022553"/>
    </source>
</evidence>
<dbReference type="InterPro" id="IPR005467">
    <property type="entry name" value="His_kinase_dom"/>
</dbReference>
<dbReference type="AlphaFoldDB" id="J8PMI7"/>
<dbReference type="InterPro" id="IPR036890">
    <property type="entry name" value="HATPase_C_sf"/>
</dbReference>
<sequence length="1221" mass="134568">MRFRLPSKSDLTPPFRIGIRAQLTALVSIVALVSLIVLAVTTGVYFTSNYKNLRSDRLYIAAQLKSSQIDQTLNYLYYQAYYLASRDALQSSLTSYVAGNKSSDNWVDSLSVIQKFLSSSNLFYVAKVYDSSFSTVLNATNNGTGDLIPEDVLTGLFPLSTDIPLPSSLETIGILTDPIINNTEYLMSMSLPIFANPSIILTDSRVYGYITIIMSAEALKSVFNDTTALEKSNVAIISAIYNNQSKATGYHFVFPPYGTSSTVTKAVFPIKNNTFISSAFRNGKGGSLKQTNSFGIKNLALGYSPCTFQLVNWVAVVSQPESVFLSPSTKLTKIITGTVIAIGVFVILLTLPLAHWAVQPIVRLQKATELITEGRGLRPSTPRTVSRASSFKRGFSSGFAVPSSLLQFNSAEAGSNTSASGHGGSGHGSGVALSMESSMKSTINLGNEKLSPLEEEGKIQNNNNDPKISIDGSLNHDLLAPSSIRHNDTDRSSSRSHILTTSANLTEARLPDYRRLFSDELSDLTETFNTMTDALDQHYALLEDRVRARTKQLEAAKIEAEAANEAKTVFIANISHELRTPLNGILGMTAISMEETDVNKIRNSLKLIFRSGELLLHILTELLTFSKNVLQRTKLEKRDFCITDVALQIKSIFGKVAKDQRVRLSISLFPNFIRAMVLWGDSNRIIQIVMNLVSNALKFTPVDGTVEVRMKLLGEYDKDLSEKKQFKEVHVKKGTEIIEDVENTDKCRPPTSSNCKKYSDLESTTPSIASNRDTSIIQEEITKRNTAANENIYKKSSGREKLSNDDICSTISTTTSSYDDAVFNSQFNKGPGSDEDESGNLGRPIDNPKTWVISIEVEDTGPGIDPSLQESVFHPFVQGDQTLSRQYGGTGLGLSICRQLANMMHGTMKLESKVGVGSKFTFTLPLHQTKEISFANMDFPFEDEFNPESRKNRRVKFNVAKSIKSRQSTSSITTPATNRSSLTNEVLLEARSNDEEEVRKVNNVDEKKEGKDKNNEIQQLSQEKNIKHTVSLSSADSNEQKTMASTHCSRGDSLGSVNLDRPFLQSTGTATSSRNVPTVQDGNKNDTSIKILVVEDNHVNQEVIKRMLNLEGIGNIELACDGQEAFDKVKELSSKGENYNMIFMDVQMPKVDGLLSTKMIRRDLGYTSPIVALTAFADDSNIKECLESGMNGFLSKPIKRPKLKTILTEFCAAYQGKKTNK</sequence>
<evidence type="ECO:0000256" key="8">
    <source>
        <dbReference type="ARBA" id="ARBA00022777"/>
    </source>
</evidence>
<feature type="coiled-coil region" evidence="15">
    <location>
        <begin position="539"/>
        <end position="566"/>
    </location>
</feature>
<dbReference type="PROSITE" id="PS50109">
    <property type="entry name" value="HIS_KIN"/>
    <property type="match status" value="1"/>
</dbReference>
<gene>
    <name evidence="21" type="ORF">SU7_1568</name>
</gene>
<evidence type="ECO:0000256" key="6">
    <source>
        <dbReference type="ARBA" id="ARBA00022692"/>
    </source>
</evidence>
<dbReference type="Pfam" id="PF02518">
    <property type="entry name" value="HATPase_c"/>
    <property type="match status" value="1"/>
</dbReference>
<dbReference type="Proteomes" id="UP000006968">
    <property type="component" value="Chromosome IX"/>
</dbReference>
<dbReference type="PROSITE" id="PS50885">
    <property type="entry name" value="HAMP"/>
    <property type="match status" value="1"/>
</dbReference>
<dbReference type="InterPro" id="IPR003594">
    <property type="entry name" value="HATPase_dom"/>
</dbReference>
<dbReference type="SUPFAM" id="SSF55874">
    <property type="entry name" value="ATPase domain of HSP90 chaperone/DNA topoisomerase II/histidine kinase"/>
    <property type="match status" value="2"/>
</dbReference>
<dbReference type="Gene3D" id="3.40.50.2300">
    <property type="match status" value="1"/>
</dbReference>
<feature type="transmembrane region" description="Helical" evidence="17">
    <location>
        <begin position="23"/>
        <end position="47"/>
    </location>
</feature>
<dbReference type="PANTHER" id="PTHR43047:SF72">
    <property type="entry name" value="OSMOSENSING HISTIDINE PROTEIN KINASE SLN1"/>
    <property type="match status" value="1"/>
</dbReference>
<evidence type="ECO:0000256" key="14">
    <source>
        <dbReference type="PROSITE-ProRule" id="PRU00169"/>
    </source>
</evidence>
<evidence type="ECO:0000256" key="5">
    <source>
        <dbReference type="ARBA" id="ARBA00022679"/>
    </source>
</evidence>
<dbReference type="InterPro" id="IPR036097">
    <property type="entry name" value="HisK_dim/P_sf"/>
</dbReference>